<dbReference type="KEGG" id="bgt:106079695"/>
<dbReference type="VEuPathDB" id="VectorBase:BGLB020784"/>
<accession>A0A2C9KKR3</accession>
<dbReference type="EnsemblMetazoa" id="BGLB020784-RA">
    <property type="protein sequence ID" value="BGLB020784-PA"/>
    <property type="gene ID" value="BGLB020784"/>
</dbReference>
<sequence>MGIILPKSCFKHSFKRKDQKLEPARTSADVLTNLIEIRIDSPEFLRSEENVHSDVINTSRLKSIELLRSEETLYYDATNRSHTKSIDSVLSSETSDYGTLGNEGTLKRLNKRKSGKHQMSKYSTVSSVTSDYYTLVRDKKSARRQSEQVTAVVEPKTDVKGSNDIFEEHMRKEKYEFLNCTKQPEHSSFIPIQSFSIESLSQSYQSQEIYNLVIALSTLVVRIKVSAISTNRPEHWPGIETPYSWPDDVQDKTVFGTGRVEEVTKGQESCPCETCKTSSAASEFWWLIRVVTASHVVFDDLEAQHTSCELFYDSESSKVTSIKGLRLASSDMTKDLSKLLCVTCDVTLAEKLEKCVDTFIDAWETAFDKYFGDQEAAKENLVILIFHPHGYYKHLSVGHYIETHKERNDDKELQWSTYDTPTCTGSDGAYVLNTKLFHSFD</sequence>
<dbReference type="AlphaFoldDB" id="A0A2C9KKR3"/>
<organism evidence="1 2">
    <name type="scientific">Biomphalaria glabrata</name>
    <name type="common">Bloodfluke planorb</name>
    <name type="synonym">Freshwater snail</name>
    <dbReference type="NCBI Taxonomy" id="6526"/>
    <lineage>
        <taxon>Eukaryota</taxon>
        <taxon>Metazoa</taxon>
        <taxon>Spiralia</taxon>
        <taxon>Lophotrochozoa</taxon>
        <taxon>Mollusca</taxon>
        <taxon>Gastropoda</taxon>
        <taxon>Heterobranchia</taxon>
        <taxon>Euthyneura</taxon>
        <taxon>Panpulmonata</taxon>
        <taxon>Hygrophila</taxon>
        <taxon>Lymnaeoidea</taxon>
        <taxon>Planorbidae</taxon>
        <taxon>Biomphalaria</taxon>
    </lineage>
</organism>
<dbReference type="RefSeq" id="XP_013096352.2">
    <property type="nucleotide sequence ID" value="XM_013240898.2"/>
</dbReference>
<name>A0A2C9KKR3_BIOGL</name>
<reference evidence="1" key="1">
    <citation type="submission" date="2020-05" db="UniProtKB">
        <authorList>
            <consortium name="EnsemblMetazoa"/>
        </authorList>
    </citation>
    <scope>IDENTIFICATION</scope>
    <source>
        <strain evidence="1">BB02</strain>
    </source>
</reference>
<gene>
    <name evidence="1" type="primary">106079695</name>
</gene>
<evidence type="ECO:0000313" key="2">
    <source>
        <dbReference type="Proteomes" id="UP000076420"/>
    </source>
</evidence>
<dbReference type="VEuPathDB" id="VectorBase:BGLAX_049589"/>
<dbReference type="OrthoDB" id="10526777at2759"/>
<dbReference type="Proteomes" id="UP000076420">
    <property type="component" value="Unassembled WGS sequence"/>
</dbReference>
<evidence type="ECO:0000313" key="1">
    <source>
        <dbReference type="EnsemblMetazoa" id="BGLB020784-PA"/>
    </source>
</evidence>
<proteinExistence type="predicted"/>
<protein>
    <submittedName>
        <fullName evidence="1">Uncharacterized protein</fullName>
    </submittedName>
</protein>